<dbReference type="InterPro" id="IPR006501">
    <property type="entry name" value="Pectinesterase_inhib_dom"/>
</dbReference>
<feature type="domain" description="Pectinesterase inhibitor" evidence="1">
    <location>
        <begin position="2"/>
        <end position="145"/>
    </location>
</feature>
<evidence type="ECO:0000259" key="1">
    <source>
        <dbReference type="SMART" id="SM00856"/>
    </source>
</evidence>
<dbReference type="PANTHER" id="PTHR31890:SF20">
    <property type="entry name" value="PECTINESTERASE INHIBITOR DOMAIN-CONTAINING PROTEIN"/>
    <property type="match status" value="1"/>
</dbReference>
<comment type="caution">
    <text evidence="2">The sequence shown here is derived from an EMBL/GenBank/DDBJ whole genome shotgun (WGS) entry which is preliminary data.</text>
</comment>
<dbReference type="AlphaFoldDB" id="A0A8X7UK07"/>
<gene>
    <name evidence="2" type="ORF">Bca52824_052529</name>
</gene>
<evidence type="ECO:0000313" key="3">
    <source>
        <dbReference type="Proteomes" id="UP000886595"/>
    </source>
</evidence>
<keyword evidence="3" id="KW-1185">Reference proteome</keyword>
<dbReference type="PANTHER" id="PTHR31890">
    <property type="entry name" value="PLANT INVERTASE/PECTIN METHYLESTERASE INHIBITOR SUPERFAMILY PROTEIN"/>
    <property type="match status" value="1"/>
</dbReference>
<dbReference type="EMBL" id="JAAMPC010000011">
    <property type="protein sequence ID" value="KAG2281309.1"/>
    <property type="molecule type" value="Genomic_DNA"/>
</dbReference>
<dbReference type="Pfam" id="PF04043">
    <property type="entry name" value="PMEI"/>
    <property type="match status" value="1"/>
</dbReference>
<dbReference type="OrthoDB" id="1094634at2759"/>
<accession>A0A8X7UK07</accession>
<name>A0A8X7UK07_BRACI</name>
<dbReference type="Gene3D" id="1.20.140.40">
    <property type="entry name" value="Invertase/pectin methylesterase inhibitor family protein"/>
    <property type="match status" value="1"/>
</dbReference>
<dbReference type="InterPro" id="IPR035513">
    <property type="entry name" value="Invertase/methylesterase_inhib"/>
</dbReference>
<reference evidence="2 3" key="1">
    <citation type="submission" date="2020-02" db="EMBL/GenBank/DDBJ databases">
        <authorList>
            <person name="Ma Q."/>
            <person name="Huang Y."/>
            <person name="Song X."/>
            <person name="Pei D."/>
        </authorList>
    </citation>
    <scope>NUCLEOTIDE SEQUENCE [LARGE SCALE GENOMIC DNA]</scope>
    <source>
        <strain evidence="2">Sxm20200214</strain>
        <tissue evidence="2">Leaf</tissue>
    </source>
</reference>
<dbReference type="SUPFAM" id="SSF101148">
    <property type="entry name" value="Plant invertase/pectin methylesterase inhibitor"/>
    <property type="match status" value="1"/>
</dbReference>
<evidence type="ECO:0000313" key="2">
    <source>
        <dbReference type="EMBL" id="KAG2281309.1"/>
    </source>
</evidence>
<dbReference type="SMART" id="SM00856">
    <property type="entry name" value="PMEI"/>
    <property type="match status" value="1"/>
</dbReference>
<proteinExistence type="predicted"/>
<dbReference type="GO" id="GO:0004857">
    <property type="term" value="F:enzyme inhibitor activity"/>
    <property type="evidence" value="ECO:0007669"/>
    <property type="project" value="InterPro"/>
</dbReference>
<sequence length="227" mass="24513">MALTKDINSTCYRYSVDNSFVHNKTFCLQTLTAYPPAVSATNMVELVKVTLDLGSTQAKERAGFVAGLEKEPTFKKYFEMCSESYATIVNNFRGARLCMEDGAAGAAGASITILETYDDTQRVKDTIGKNTDKASKKLMEMTLVMEDFVAIANAAISVAHNDDNSDSLPDGQTFEIGAGAEILRFWNVFASLESEIKTTCAGSVDSAALRTTSVFSSAPLDIPTVHP</sequence>
<protein>
    <recommendedName>
        <fullName evidence="1">Pectinesterase inhibitor domain-containing protein</fullName>
    </recommendedName>
</protein>
<dbReference type="Proteomes" id="UP000886595">
    <property type="component" value="Unassembled WGS sequence"/>
</dbReference>
<organism evidence="2 3">
    <name type="scientific">Brassica carinata</name>
    <name type="common">Ethiopian mustard</name>
    <name type="synonym">Abyssinian cabbage</name>
    <dbReference type="NCBI Taxonomy" id="52824"/>
    <lineage>
        <taxon>Eukaryota</taxon>
        <taxon>Viridiplantae</taxon>
        <taxon>Streptophyta</taxon>
        <taxon>Embryophyta</taxon>
        <taxon>Tracheophyta</taxon>
        <taxon>Spermatophyta</taxon>
        <taxon>Magnoliopsida</taxon>
        <taxon>eudicotyledons</taxon>
        <taxon>Gunneridae</taxon>
        <taxon>Pentapetalae</taxon>
        <taxon>rosids</taxon>
        <taxon>malvids</taxon>
        <taxon>Brassicales</taxon>
        <taxon>Brassicaceae</taxon>
        <taxon>Brassiceae</taxon>
        <taxon>Brassica</taxon>
    </lineage>
</organism>